<dbReference type="Proteomes" id="UP001221142">
    <property type="component" value="Unassembled WGS sequence"/>
</dbReference>
<evidence type="ECO:0000313" key="6">
    <source>
        <dbReference type="Proteomes" id="UP001221142"/>
    </source>
</evidence>
<dbReference type="PANTHER" id="PTHR40633">
    <property type="entry name" value="MATRIX PROTEIN, PUTATIVE (AFU_ORTHOLOGUE AFUA_8G05410)-RELATED"/>
    <property type="match status" value="1"/>
</dbReference>
<protein>
    <recommendedName>
        <fullName evidence="4">Yeast cell wall synthesis Kre9/Knh1-like N-terminal domain-containing protein</fullName>
    </recommendedName>
</protein>
<comment type="caution">
    <text evidence="5">The sequence shown here is derived from an EMBL/GenBank/DDBJ whole genome shotgun (WGS) entry which is preliminary data.</text>
</comment>
<evidence type="ECO:0000256" key="1">
    <source>
        <dbReference type="ARBA" id="ARBA00022729"/>
    </source>
</evidence>
<accession>A0AAD7BKS5</accession>
<organism evidence="5 6">
    <name type="scientific">Roridomyces roridus</name>
    <dbReference type="NCBI Taxonomy" id="1738132"/>
    <lineage>
        <taxon>Eukaryota</taxon>
        <taxon>Fungi</taxon>
        <taxon>Dikarya</taxon>
        <taxon>Basidiomycota</taxon>
        <taxon>Agaricomycotina</taxon>
        <taxon>Agaricomycetes</taxon>
        <taxon>Agaricomycetidae</taxon>
        <taxon>Agaricales</taxon>
        <taxon>Marasmiineae</taxon>
        <taxon>Mycenaceae</taxon>
        <taxon>Roridomyces</taxon>
    </lineage>
</organism>
<dbReference type="Pfam" id="PF10342">
    <property type="entry name" value="Kre9_KNH"/>
    <property type="match status" value="1"/>
</dbReference>
<name>A0AAD7BKS5_9AGAR</name>
<dbReference type="EMBL" id="JARKIF010000014">
    <property type="protein sequence ID" value="KAJ7623694.1"/>
    <property type="molecule type" value="Genomic_DNA"/>
</dbReference>
<dbReference type="InterPro" id="IPR018466">
    <property type="entry name" value="Kre9/Knh1-like_N"/>
</dbReference>
<proteinExistence type="predicted"/>
<feature type="domain" description="Yeast cell wall synthesis Kre9/Knh1-like N-terminal" evidence="4">
    <location>
        <begin position="28"/>
        <end position="122"/>
    </location>
</feature>
<feature type="region of interest" description="Disordered" evidence="2">
    <location>
        <begin position="190"/>
        <end position="231"/>
    </location>
</feature>
<dbReference type="InterPro" id="IPR052982">
    <property type="entry name" value="SRP1/TIP1-like"/>
</dbReference>
<feature type="compositionally biased region" description="Low complexity" evidence="2">
    <location>
        <begin position="190"/>
        <end position="203"/>
    </location>
</feature>
<keyword evidence="6" id="KW-1185">Reference proteome</keyword>
<sequence length="267" mass="25837">MFTSTLFTALVASTAVLLSRADVVPNAPGPGDSFTVGGQCTLGWGADPEANPAWKNMTVELMTGSNENMVHLTTVATNQDGTADGTFSYTCPDVSPSAAVFFYQFTTCGLPGTAQWTGRFVIAGADGSTVAPTLSEFFDHTTEVFFGTATMATPAAATAAPVCGNAAASGGAAAGASKSAVVSAPPATNSASSAPAAAAPPASGLSTSRTAGSAATGLPSAPSSASSAPSATGSSAALAAGPLAVGTGLWPVVAALSASAMAFTILL</sequence>
<keyword evidence="1 3" id="KW-0732">Signal</keyword>
<feature type="chain" id="PRO_5042067060" description="Yeast cell wall synthesis Kre9/Knh1-like N-terminal domain-containing protein" evidence="3">
    <location>
        <begin position="22"/>
        <end position="267"/>
    </location>
</feature>
<evidence type="ECO:0000259" key="4">
    <source>
        <dbReference type="Pfam" id="PF10342"/>
    </source>
</evidence>
<evidence type="ECO:0000256" key="3">
    <source>
        <dbReference type="SAM" id="SignalP"/>
    </source>
</evidence>
<feature type="compositionally biased region" description="Low complexity" evidence="2">
    <location>
        <begin position="210"/>
        <end position="231"/>
    </location>
</feature>
<dbReference type="PANTHER" id="PTHR40633:SF1">
    <property type="entry name" value="GPI ANCHORED SERINE-THREONINE RICH PROTEIN (AFU_ORTHOLOGUE AFUA_1G03630)"/>
    <property type="match status" value="1"/>
</dbReference>
<evidence type="ECO:0000313" key="5">
    <source>
        <dbReference type="EMBL" id="KAJ7623694.1"/>
    </source>
</evidence>
<dbReference type="AlphaFoldDB" id="A0AAD7BKS5"/>
<feature type="signal peptide" evidence="3">
    <location>
        <begin position="1"/>
        <end position="21"/>
    </location>
</feature>
<gene>
    <name evidence="5" type="ORF">FB45DRAFT_992001</name>
</gene>
<evidence type="ECO:0000256" key="2">
    <source>
        <dbReference type="SAM" id="MobiDB-lite"/>
    </source>
</evidence>
<reference evidence="5" key="1">
    <citation type="submission" date="2023-03" db="EMBL/GenBank/DDBJ databases">
        <title>Massive genome expansion in bonnet fungi (Mycena s.s.) driven by repeated elements and novel gene families across ecological guilds.</title>
        <authorList>
            <consortium name="Lawrence Berkeley National Laboratory"/>
            <person name="Harder C.B."/>
            <person name="Miyauchi S."/>
            <person name="Viragh M."/>
            <person name="Kuo A."/>
            <person name="Thoen E."/>
            <person name="Andreopoulos B."/>
            <person name="Lu D."/>
            <person name="Skrede I."/>
            <person name="Drula E."/>
            <person name="Henrissat B."/>
            <person name="Morin E."/>
            <person name="Kohler A."/>
            <person name="Barry K."/>
            <person name="LaButti K."/>
            <person name="Morin E."/>
            <person name="Salamov A."/>
            <person name="Lipzen A."/>
            <person name="Mereny Z."/>
            <person name="Hegedus B."/>
            <person name="Baldrian P."/>
            <person name="Stursova M."/>
            <person name="Weitz H."/>
            <person name="Taylor A."/>
            <person name="Grigoriev I.V."/>
            <person name="Nagy L.G."/>
            <person name="Martin F."/>
            <person name="Kauserud H."/>
        </authorList>
    </citation>
    <scope>NUCLEOTIDE SEQUENCE</scope>
    <source>
        <strain evidence="5">9284</strain>
    </source>
</reference>